<accession>A0A3D8K4Y9</accession>
<dbReference type="EMBL" id="QRGA01000003">
    <property type="protein sequence ID" value="RDU99945.1"/>
    <property type="molecule type" value="Genomic_DNA"/>
</dbReference>
<proteinExistence type="predicted"/>
<dbReference type="Proteomes" id="UP000256838">
    <property type="component" value="Unassembled WGS sequence"/>
</dbReference>
<name>A0A3D8K4Y9_9BURK</name>
<keyword evidence="2" id="KW-1185">Reference proteome</keyword>
<dbReference type="AlphaFoldDB" id="A0A3D8K4Y9"/>
<evidence type="ECO:0000313" key="1">
    <source>
        <dbReference type="EMBL" id="RDU99945.1"/>
    </source>
</evidence>
<evidence type="ECO:0000313" key="2">
    <source>
        <dbReference type="Proteomes" id="UP000256838"/>
    </source>
</evidence>
<evidence type="ECO:0008006" key="3">
    <source>
        <dbReference type="Google" id="ProtNLM"/>
    </source>
</evidence>
<comment type="caution">
    <text evidence="1">The sequence shown here is derived from an EMBL/GenBank/DDBJ whole genome shotgun (WGS) entry which is preliminary data.</text>
</comment>
<sequence>MLDTSMLAGSSEETPPAEARFRHWSSVASEIDVMKVMNYDGDMTKLTNRAASCDEHSPHLATNENGVTDATYVSKKGAHQSGVVVTFLVDGRPLACRFFPNDSKTMQDQRNSAVRADKLLEICNGKRAQARGGLKEARLIGRPLKTVAARAEYQSLAKEVLKQIHSRPAARAVDVLACAFAKVSAEAQVSAAGTLAAAVKKPEQFFSKVASTEKAPSETGDPLAAARARGRRFALEMYDSPDNLGLLEARDYAGRNERSINEERQKGALYALLPPGKTRGFRYPKWQFDAEPDRLKAALRPFVDAKSNCWVIHSFMVSKRDALRGRSPREIVLDVKEDVNHVVDLAVRDLVGDQGAI</sequence>
<gene>
    <name evidence="1" type="ORF">DWV00_06015</name>
</gene>
<reference evidence="1 2" key="1">
    <citation type="submission" date="2018-08" db="EMBL/GenBank/DDBJ databases">
        <title>Paraburkholderia sp. DHOM06 isolated from forest soil.</title>
        <authorList>
            <person name="Gao Z.-H."/>
            <person name="Qiu L.-H."/>
        </authorList>
    </citation>
    <scope>NUCLEOTIDE SEQUENCE [LARGE SCALE GENOMIC DNA]</scope>
    <source>
        <strain evidence="1 2">DHOM06</strain>
    </source>
</reference>
<protein>
    <recommendedName>
        <fullName evidence="3">DUF2384 domain-containing protein</fullName>
    </recommendedName>
</protein>
<organism evidence="1 2">
    <name type="scientific">Trinickia dinghuensis</name>
    <dbReference type="NCBI Taxonomy" id="2291023"/>
    <lineage>
        <taxon>Bacteria</taxon>
        <taxon>Pseudomonadati</taxon>
        <taxon>Pseudomonadota</taxon>
        <taxon>Betaproteobacteria</taxon>
        <taxon>Burkholderiales</taxon>
        <taxon>Burkholderiaceae</taxon>
        <taxon>Trinickia</taxon>
    </lineage>
</organism>